<evidence type="ECO:0000313" key="2">
    <source>
        <dbReference type="Proteomes" id="UP000627838"/>
    </source>
</evidence>
<evidence type="ECO:0000313" key="1">
    <source>
        <dbReference type="EMBL" id="MBE1533523.1"/>
    </source>
</evidence>
<keyword evidence="2" id="KW-1185">Reference proteome</keyword>
<sequence>MTYRLVFFCKGAQEETAAVAMDRVLDTLLEDGPLSGEYRGPPVPRPGEWPELENDAVHAFKLVTATDKGKPAPDHLLFEIHAGMRFIAEDVMAADPDDDHGVWGSELMAVITLSGARPDWPLVDRIWTALETHWSTVPWDETSGFALASETHRPLHPDTPP</sequence>
<dbReference type="Proteomes" id="UP000627838">
    <property type="component" value="Unassembled WGS sequence"/>
</dbReference>
<gene>
    <name evidence="1" type="ORF">H4W34_003356</name>
</gene>
<accession>A0ABR9JT20</accession>
<proteinExistence type="predicted"/>
<name>A0ABR9JT20_9ACTN</name>
<protein>
    <submittedName>
        <fullName evidence="1">Uncharacterized protein</fullName>
    </submittedName>
</protein>
<dbReference type="RefSeq" id="WP_192760064.1">
    <property type="nucleotide sequence ID" value="NZ_JADBDZ010000001.1"/>
</dbReference>
<organism evidence="1 2">
    <name type="scientific">Actinomadura algeriensis</name>
    <dbReference type="NCBI Taxonomy" id="1679523"/>
    <lineage>
        <taxon>Bacteria</taxon>
        <taxon>Bacillati</taxon>
        <taxon>Actinomycetota</taxon>
        <taxon>Actinomycetes</taxon>
        <taxon>Streptosporangiales</taxon>
        <taxon>Thermomonosporaceae</taxon>
        <taxon>Actinomadura</taxon>
    </lineage>
</organism>
<dbReference type="EMBL" id="JADBDZ010000001">
    <property type="protein sequence ID" value="MBE1533523.1"/>
    <property type="molecule type" value="Genomic_DNA"/>
</dbReference>
<comment type="caution">
    <text evidence="1">The sequence shown here is derived from an EMBL/GenBank/DDBJ whole genome shotgun (WGS) entry which is preliminary data.</text>
</comment>
<reference evidence="1 2" key="1">
    <citation type="submission" date="2020-10" db="EMBL/GenBank/DDBJ databases">
        <title>Sequencing the genomes of 1000 actinobacteria strains.</title>
        <authorList>
            <person name="Klenk H.-P."/>
        </authorList>
    </citation>
    <scope>NUCLEOTIDE SEQUENCE [LARGE SCALE GENOMIC DNA]</scope>
    <source>
        <strain evidence="1 2">DSM 46744</strain>
    </source>
</reference>